<protein>
    <submittedName>
        <fullName evidence="1">Uncharacterized protein</fullName>
    </submittedName>
</protein>
<dbReference type="AlphaFoldDB" id="A0A836C578"/>
<gene>
    <name evidence="1" type="ORF">HYH03_002414</name>
</gene>
<keyword evidence="2" id="KW-1185">Reference proteome</keyword>
<dbReference type="EMBL" id="JAEHOE010000006">
    <property type="protein sequence ID" value="KAG2499467.1"/>
    <property type="molecule type" value="Genomic_DNA"/>
</dbReference>
<dbReference type="Proteomes" id="UP000612055">
    <property type="component" value="Unassembled WGS sequence"/>
</dbReference>
<evidence type="ECO:0000313" key="2">
    <source>
        <dbReference type="Proteomes" id="UP000612055"/>
    </source>
</evidence>
<reference evidence="1" key="1">
    <citation type="journal article" date="2020" name="bioRxiv">
        <title>Comparative genomics of Chlamydomonas.</title>
        <authorList>
            <person name="Craig R.J."/>
            <person name="Hasan A.R."/>
            <person name="Ness R.W."/>
            <person name="Keightley P.D."/>
        </authorList>
    </citation>
    <scope>NUCLEOTIDE SEQUENCE</scope>
    <source>
        <strain evidence="1">CCAP 11/70</strain>
    </source>
</reference>
<proteinExistence type="predicted"/>
<name>A0A836C578_9CHLO</name>
<evidence type="ECO:0000313" key="1">
    <source>
        <dbReference type="EMBL" id="KAG2499467.1"/>
    </source>
</evidence>
<comment type="caution">
    <text evidence="1">The sequence shown here is derived from an EMBL/GenBank/DDBJ whole genome shotgun (WGS) entry which is preliminary data.</text>
</comment>
<organism evidence="1 2">
    <name type="scientific">Edaphochlamys debaryana</name>
    <dbReference type="NCBI Taxonomy" id="47281"/>
    <lineage>
        <taxon>Eukaryota</taxon>
        <taxon>Viridiplantae</taxon>
        <taxon>Chlorophyta</taxon>
        <taxon>core chlorophytes</taxon>
        <taxon>Chlorophyceae</taxon>
        <taxon>CS clade</taxon>
        <taxon>Chlamydomonadales</taxon>
        <taxon>Chlamydomonadales incertae sedis</taxon>
        <taxon>Edaphochlamys</taxon>
    </lineage>
</organism>
<sequence length="754" mass="79276">MGGRMRGWLNWFWDESDSDSDTERSERSSPRQLSVWPDPLAEDRTLLYLIETQHQVVEKFVFCKRALDDKDIEVLTEAAEVFEIMTRWIWNLRGIPVALTETLVGSGGESLLRSVQLVQQLKDTKAVPRTAKALKAAMAMLQATVEAGVGTDGRDQHVCEITLACLCKLMLAGRTLRRTAIATFTGTLAARTPVPGGGGATVADSAAELLYQLTAPELAVPLAGVLKATRCGFAAAHKLATTLKTPLGPCLVAGKANAAEIARRQKEIQSRLDMRSRLDMLNQLSGPLADIMKAACEVVYEVLACSYLAARVQGQQFQIAGGDSLLSAAKPRARSGLPNLLAAHRLLLSSLAASSLVDVMAGAVLSLPPPPAGVPCAAATKQSYRFAIQCAATSTAHLATIGCSLAASAAQHPPGAAAPAAAEAAALACKSAALVSAPETLRLQRALLERWLIIQVPAMAEAAVAEAAAAEAKAKAEAEGLAHGCPKRRSAPRMLSLEAALQQRCLADRAAAAASCGEPVLDRVLVLREVVQGPLKDESFVLGLDMLVQVEPLLSTLLLLRSGVCLSGAGKRAAAAPLPSLARAPECAALLARVMEAACGVERAGGRLGMQEWSLRVVKMAGAVLRGMWRLPDLTPASELLDAVPSATEALWWGLGAVVAETRRPGDPNALSASDPVKSISITLLKALEALVNGEASGLRALDAGARGALSSRLRACDWPRTAHSLLRLQEARRPKGAPNATTALIGKVMPSFL</sequence>
<accession>A0A836C578</accession>